<accession>A0A7W3MX55</accession>
<evidence type="ECO:0000259" key="7">
    <source>
        <dbReference type="PROSITE" id="PS51764"/>
    </source>
</evidence>
<dbReference type="RefSeq" id="WP_246442108.1">
    <property type="nucleotide sequence ID" value="NZ_JACJII010000001.1"/>
</dbReference>
<evidence type="ECO:0000256" key="2">
    <source>
        <dbReference type="ARBA" id="ARBA00022801"/>
    </source>
</evidence>
<comment type="caution">
    <text evidence="4">Lacks conserved residue(s) required for the propagation of feature annotation.</text>
</comment>
<evidence type="ECO:0000313" key="8">
    <source>
        <dbReference type="EMBL" id="MBA9003530.1"/>
    </source>
</evidence>
<feature type="signal peptide" evidence="6">
    <location>
        <begin position="1"/>
        <end position="24"/>
    </location>
</feature>
<keyword evidence="6" id="KW-0732">Signal</keyword>
<feature type="chain" id="PRO_5038756624" description="GH26 domain-containing protein" evidence="6">
    <location>
        <begin position="25"/>
        <end position="360"/>
    </location>
</feature>
<dbReference type="EMBL" id="JACJII010000001">
    <property type="protein sequence ID" value="MBA9003530.1"/>
    <property type="molecule type" value="Genomic_DNA"/>
</dbReference>
<comment type="caution">
    <text evidence="8">The sequence shown here is derived from an EMBL/GenBank/DDBJ whole genome shotgun (WGS) entry which is preliminary data.</text>
</comment>
<comment type="similarity">
    <text evidence="1 4">Belongs to the glycosyl hydrolase 26 family.</text>
</comment>
<evidence type="ECO:0000256" key="3">
    <source>
        <dbReference type="ARBA" id="ARBA00023295"/>
    </source>
</evidence>
<organism evidence="8 9">
    <name type="scientific">Thermomonospora cellulosilytica</name>
    <dbReference type="NCBI Taxonomy" id="1411118"/>
    <lineage>
        <taxon>Bacteria</taxon>
        <taxon>Bacillati</taxon>
        <taxon>Actinomycetota</taxon>
        <taxon>Actinomycetes</taxon>
        <taxon>Streptosporangiales</taxon>
        <taxon>Thermomonosporaceae</taxon>
        <taxon>Thermomonospora</taxon>
    </lineage>
</organism>
<keyword evidence="2" id="KW-0378">Hydrolase</keyword>
<reference evidence="8 9" key="1">
    <citation type="submission" date="2020-08" db="EMBL/GenBank/DDBJ databases">
        <title>Sequencing the genomes of 1000 actinobacteria strains.</title>
        <authorList>
            <person name="Klenk H.-P."/>
        </authorList>
    </citation>
    <scope>NUCLEOTIDE SEQUENCE [LARGE SCALE GENOMIC DNA]</scope>
    <source>
        <strain evidence="8 9">DSM 45823</strain>
    </source>
</reference>
<dbReference type="InterPro" id="IPR000805">
    <property type="entry name" value="Glyco_hydro_26"/>
</dbReference>
<dbReference type="PANTHER" id="PTHR40079:SF4">
    <property type="entry name" value="GH26 DOMAIN-CONTAINING PROTEIN-RELATED"/>
    <property type="match status" value="1"/>
</dbReference>
<dbReference type="Pfam" id="PF02156">
    <property type="entry name" value="Glyco_hydro_26"/>
    <property type="match status" value="1"/>
</dbReference>
<dbReference type="GO" id="GO:0016985">
    <property type="term" value="F:mannan endo-1,4-beta-mannosidase activity"/>
    <property type="evidence" value="ECO:0007669"/>
    <property type="project" value="InterPro"/>
</dbReference>
<dbReference type="PROSITE" id="PS51764">
    <property type="entry name" value="GH26"/>
    <property type="match status" value="1"/>
</dbReference>
<feature type="compositionally biased region" description="Low complexity" evidence="5">
    <location>
        <begin position="78"/>
        <end position="88"/>
    </location>
</feature>
<feature type="region of interest" description="Disordered" evidence="5">
    <location>
        <begin position="61"/>
        <end position="93"/>
    </location>
</feature>
<dbReference type="InterPro" id="IPR022790">
    <property type="entry name" value="GH26_dom"/>
</dbReference>
<evidence type="ECO:0000256" key="6">
    <source>
        <dbReference type="SAM" id="SignalP"/>
    </source>
</evidence>
<keyword evidence="3" id="KW-0326">Glycosidase</keyword>
<keyword evidence="9" id="KW-1185">Reference proteome</keyword>
<evidence type="ECO:0000256" key="4">
    <source>
        <dbReference type="PROSITE-ProRule" id="PRU01100"/>
    </source>
</evidence>
<proteinExistence type="inferred from homology"/>
<dbReference type="AlphaFoldDB" id="A0A7W3MX55"/>
<dbReference type="Gene3D" id="3.20.20.80">
    <property type="entry name" value="Glycosidases"/>
    <property type="match status" value="1"/>
</dbReference>
<name>A0A7W3MX55_9ACTN</name>
<dbReference type="SUPFAM" id="SSF51445">
    <property type="entry name" value="(Trans)glycosidases"/>
    <property type="match status" value="1"/>
</dbReference>
<gene>
    <name evidence="8" type="ORF">HNR21_002412</name>
</gene>
<dbReference type="InterPro" id="IPR017853">
    <property type="entry name" value="GH"/>
</dbReference>
<evidence type="ECO:0000256" key="1">
    <source>
        <dbReference type="ARBA" id="ARBA00007754"/>
    </source>
</evidence>
<feature type="domain" description="GH26" evidence="7">
    <location>
        <begin position="28"/>
        <end position="340"/>
    </location>
</feature>
<sequence>MVKGRSRALGAMTLAALLALPGCSGDREDPPKIQSTVRAGVAPTPPAKGAYFGAWVDPVRHYPPDAGESPSPSPSAPSTPSTGTPSPSDDSRVTVVRDYERDLGRRLDIAAAYRSWTQDFPRDSDADLLAEGRYLLLTWEGADTREIVAGRHDDRVRDRARALRKLGKPVFLRWQPGMDASSQRGRVHSAADYTAAWRHLREIFRQERVDNVAWVWCPTASGFSGGSAHSYYPGDDQVDWIAVDVYPGGDYDYRDFSEAAAGFMDWAEQRPKPVMISEFGVPRSYGERRAEWLRKAATHLQHPQVKAVVYFDSDEGGRDEKGEPRYEFSLAGDAAALSALREMATAPFFNPRNLPVASGG</sequence>
<dbReference type="Proteomes" id="UP000539313">
    <property type="component" value="Unassembled WGS sequence"/>
</dbReference>
<protein>
    <recommendedName>
        <fullName evidence="7">GH26 domain-containing protein</fullName>
    </recommendedName>
</protein>
<feature type="region of interest" description="Disordered" evidence="5">
    <location>
        <begin position="22"/>
        <end position="45"/>
    </location>
</feature>
<evidence type="ECO:0000256" key="5">
    <source>
        <dbReference type="SAM" id="MobiDB-lite"/>
    </source>
</evidence>
<dbReference type="GO" id="GO:0006080">
    <property type="term" value="P:substituted mannan metabolic process"/>
    <property type="evidence" value="ECO:0007669"/>
    <property type="project" value="InterPro"/>
</dbReference>
<dbReference type="PANTHER" id="PTHR40079">
    <property type="entry name" value="MANNAN ENDO-1,4-BETA-MANNOSIDASE E-RELATED"/>
    <property type="match status" value="1"/>
</dbReference>
<evidence type="ECO:0000313" key="9">
    <source>
        <dbReference type="Proteomes" id="UP000539313"/>
    </source>
</evidence>